<proteinExistence type="predicted"/>
<keyword evidence="1" id="KW-1133">Transmembrane helix</keyword>
<organism evidence="2 3">
    <name type="scientific">Vibrio campbellii (strain ATCC BAA-1116)</name>
    <dbReference type="NCBI Taxonomy" id="2902295"/>
    <lineage>
        <taxon>Bacteria</taxon>
        <taxon>Pseudomonadati</taxon>
        <taxon>Pseudomonadota</taxon>
        <taxon>Gammaproteobacteria</taxon>
        <taxon>Vibrionales</taxon>
        <taxon>Vibrionaceae</taxon>
        <taxon>Vibrio</taxon>
    </lineage>
</organism>
<dbReference type="EMBL" id="CP000790">
    <property type="protein sequence ID" value="ABU74532.1"/>
    <property type="molecule type" value="Genomic_DNA"/>
</dbReference>
<feature type="transmembrane region" description="Helical" evidence="1">
    <location>
        <begin position="21"/>
        <end position="39"/>
    </location>
</feature>
<dbReference type="Proteomes" id="UP000008152">
    <property type="component" value="Chromosome II"/>
</dbReference>
<protein>
    <submittedName>
        <fullName evidence="2">Uncharacterized protein</fullName>
    </submittedName>
</protein>
<dbReference type="KEGG" id="vha:VIBHAR_06644"/>
<name>A7N4D1_VIBC1</name>
<evidence type="ECO:0000313" key="3">
    <source>
        <dbReference type="Proteomes" id="UP000008152"/>
    </source>
</evidence>
<reference evidence="2 3" key="1">
    <citation type="submission" date="2007-08" db="EMBL/GenBank/DDBJ databases">
        <authorList>
            <consortium name="The Vibrio harveyi Genome Sequencing Project"/>
            <person name="Bassler B."/>
            <person name="Clifton S.W."/>
            <person name="Fulton L."/>
            <person name="Delehaunty K."/>
            <person name="Fronick C."/>
            <person name="Harrison M."/>
            <person name="Markivic C."/>
            <person name="Fulton R."/>
            <person name="Tin-Wollam A.-M."/>
            <person name="Shah N."/>
            <person name="Pepin K."/>
            <person name="Nash W."/>
            <person name="Thiruvilangam P."/>
            <person name="Bhonagiri V."/>
            <person name="Waters C."/>
            <person name="Tu K.C."/>
            <person name="Irgon J."/>
            <person name="Wilson R.K."/>
        </authorList>
    </citation>
    <scope>NUCLEOTIDE SEQUENCE [LARGE SCALE GENOMIC DNA]</scope>
    <source>
        <strain evidence="3">ATCC BAA-1116 / BB120</strain>
    </source>
</reference>
<sequence>MSYVNISKIKIKPIRIADSTMLLMKILLSFFPIVYPFLFT</sequence>
<gene>
    <name evidence="2" type="ordered locus">VIBHAR_06644</name>
</gene>
<dbReference type="AlphaFoldDB" id="A7N4D1"/>
<keyword evidence="1" id="KW-0812">Transmembrane</keyword>
<accession>A7N4D1</accession>
<keyword evidence="1" id="KW-0472">Membrane</keyword>
<evidence type="ECO:0000313" key="2">
    <source>
        <dbReference type="EMBL" id="ABU74532.1"/>
    </source>
</evidence>
<evidence type="ECO:0000256" key="1">
    <source>
        <dbReference type="SAM" id="Phobius"/>
    </source>
</evidence>